<gene>
    <name evidence="2" type="ORF">HERILL_LOCUS14064</name>
</gene>
<accession>A0A7R8Z376</accession>
<dbReference type="FunCoup" id="A0A7R8Z376">
    <property type="interactions" value="1"/>
</dbReference>
<dbReference type="OrthoDB" id="5981545at2759"/>
<reference evidence="2 3" key="1">
    <citation type="submission" date="2020-11" db="EMBL/GenBank/DDBJ databases">
        <authorList>
            <person name="Wallbank WR R."/>
            <person name="Pardo Diaz C."/>
            <person name="Kozak K."/>
            <person name="Martin S."/>
            <person name="Jiggins C."/>
            <person name="Moest M."/>
            <person name="Warren A I."/>
            <person name="Generalovic N T."/>
            <person name="Byers J.R.P. K."/>
            <person name="Montejo-Kovacevich G."/>
            <person name="Yen C E."/>
        </authorList>
    </citation>
    <scope>NUCLEOTIDE SEQUENCE [LARGE SCALE GENOMIC DNA]</scope>
</reference>
<dbReference type="AlphaFoldDB" id="A0A7R8Z376"/>
<evidence type="ECO:0000313" key="3">
    <source>
        <dbReference type="Proteomes" id="UP000594454"/>
    </source>
</evidence>
<protein>
    <submittedName>
        <fullName evidence="2">Uncharacterized protein</fullName>
    </submittedName>
</protein>
<evidence type="ECO:0000313" key="2">
    <source>
        <dbReference type="EMBL" id="CAD7091652.1"/>
    </source>
</evidence>
<sequence length="748" mass="83694">MSSTVENFHYVVYKEFEKQGPFADPTQNLFGFKKVLQSTPEEIGSAHDKVPAAMEFSERHIPDNQVAQTNFTELAELITSATGKQGREGNVNVYNKCVFFVNSYNNGDLQDEKSLIDQLSGPFAKAKSRVAHCSDFAEEASRTASFSFDMNDCLQASSTPEPMSQLFTNLEGSDCRKLNSFGEDPIVVSSGSDDESHVETAEATKLYFVDKHDLKPILTPNVMPGVYKMVSPTKESASKSVRPNVYRGTREKNGTIMTAKDFESSYVTARDIAIKTDDILQESRTQESSNKKEHCQEIGKPDQSSTSDRVDSNDRLWHLAYDILKLPAESTCVRFNRTKNELIYRSPVTKKKIIYRIVRPAELQLNIVDNDVNIQLGNPTFVQYLNNSSNHASPVKLPTKDGIPKRPRGRPRKISRKRTVTTDDHQFPQIVTTTASQQVHPLTSTSSLSSRTRCGRMSKLPQFIESNFKVSGETPLQVQNFENANDNSYKCNNDTSATTLAGENVENTRIKRERNVPPEYRCNVCNKIYLGKNKMLRHFGTYPEHFVNPGVEEMVRDSSLYTFLVKKVQQPNLTEDQRITLLLNELTDFVNQLQLRRSQLVTHKSAIYFVNSVVSKVLGAAEGHYGVDLSALSAPPPPVSDTTLAEPPPARLDYNLSISLDDTIADAKLNLTENIITSDDSLLRTVDDLVKEGMKSLTGDDAINRNPVPSVINYDHASDNAVEAVNMKETQPPPMLDLSLDLFQFNSN</sequence>
<feature type="region of interest" description="Disordered" evidence="1">
    <location>
        <begin position="390"/>
        <end position="421"/>
    </location>
</feature>
<proteinExistence type="predicted"/>
<feature type="compositionally biased region" description="Basic and acidic residues" evidence="1">
    <location>
        <begin position="289"/>
        <end position="300"/>
    </location>
</feature>
<dbReference type="OMA" id="VKFPEHM"/>
<keyword evidence="3" id="KW-1185">Reference proteome</keyword>
<evidence type="ECO:0000256" key="1">
    <source>
        <dbReference type="SAM" id="MobiDB-lite"/>
    </source>
</evidence>
<organism evidence="2 3">
    <name type="scientific">Hermetia illucens</name>
    <name type="common">Black soldier fly</name>
    <dbReference type="NCBI Taxonomy" id="343691"/>
    <lineage>
        <taxon>Eukaryota</taxon>
        <taxon>Metazoa</taxon>
        <taxon>Ecdysozoa</taxon>
        <taxon>Arthropoda</taxon>
        <taxon>Hexapoda</taxon>
        <taxon>Insecta</taxon>
        <taxon>Pterygota</taxon>
        <taxon>Neoptera</taxon>
        <taxon>Endopterygota</taxon>
        <taxon>Diptera</taxon>
        <taxon>Brachycera</taxon>
        <taxon>Stratiomyomorpha</taxon>
        <taxon>Stratiomyidae</taxon>
        <taxon>Hermetiinae</taxon>
        <taxon>Hermetia</taxon>
    </lineage>
</organism>
<dbReference type="InParanoid" id="A0A7R8Z376"/>
<feature type="compositionally biased region" description="Basic residues" evidence="1">
    <location>
        <begin position="405"/>
        <end position="419"/>
    </location>
</feature>
<name>A0A7R8Z376_HERIL</name>
<dbReference type="EMBL" id="LR899013">
    <property type="protein sequence ID" value="CAD7091652.1"/>
    <property type="molecule type" value="Genomic_DNA"/>
</dbReference>
<feature type="region of interest" description="Disordered" evidence="1">
    <location>
        <begin position="280"/>
        <end position="310"/>
    </location>
</feature>
<dbReference type="Proteomes" id="UP000594454">
    <property type="component" value="Chromosome 5"/>
</dbReference>